<organism evidence="4">
    <name type="scientific">mine drainage metagenome</name>
    <dbReference type="NCBI Taxonomy" id="410659"/>
    <lineage>
        <taxon>unclassified sequences</taxon>
        <taxon>metagenomes</taxon>
        <taxon>ecological metagenomes</taxon>
    </lineage>
</organism>
<feature type="domain" description="EAL" evidence="2">
    <location>
        <begin position="411"/>
        <end position="653"/>
    </location>
</feature>
<dbReference type="EC" id="3.1.4.52" evidence="4"/>
<keyword evidence="1" id="KW-1133">Transmembrane helix</keyword>
<dbReference type="GO" id="GO:0071111">
    <property type="term" value="F:cyclic-guanylate-specific phosphodiesterase activity"/>
    <property type="evidence" value="ECO:0007669"/>
    <property type="project" value="UniProtKB-EC"/>
</dbReference>
<dbReference type="PANTHER" id="PTHR33121">
    <property type="entry name" value="CYCLIC DI-GMP PHOSPHODIESTERASE PDEF"/>
    <property type="match status" value="1"/>
</dbReference>
<dbReference type="SMART" id="SM00052">
    <property type="entry name" value="EAL"/>
    <property type="match status" value="1"/>
</dbReference>
<dbReference type="PROSITE" id="PS50887">
    <property type="entry name" value="GGDEF"/>
    <property type="match status" value="1"/>
</dbReference>
<accession>A0A1J5RB00</accession>
<name>A0A1J5RB00_9ZZZZ</name>
<dbReference type="InterPro" id="IPR032244">
    <property type="entry name" value="LapD_MoxY_N"/>
</dbReference>
<evidence type="ECO:0000313" key="4">
    <source>
        <dbReference type="EMBL" id="OIQ92482.1"/>
    </source>
</evidence>
<dbReference type="Pfam" id="PF00990">
    <property type="entry name" value="GGDEF"/>
    <property type="match status" value="1"/>
</dbReference>
<evidence type="ECO:0000259" key="3">
    <source>
        <dbReference type="PROSITE" id="PS50887"/>
    </source>
</evidence>
<dbReference type="PANTHER" id="PTHR33121:SF79">
    <property type="entry name" value="CYCLIC DI-GMP PHOSPHODIESTERASE PDED-RELATED"/>
    <property type="match status" value="1"/>
</dbReference>
<dbReference type="CDD" id="cd01949">
    <property type="entry name" value="GGDEF"/>
    <property type="match status" value="1"/>
</dbReference>
<dbReference type="InterPro" id="IPR043128">
    <property type="entry name" value="Rev_trsase/Diguanyl_cyclase"/>
</dbReference>
<dbReference type="Gene3D" id="3.30.110.200">
    <property type="match status" value="1"/>
</dbReference>
<dbReference type="NCBIfam" id="TIGR00254">
    <property type="entry name" value="GGDEF"/>
    <property type="match status" value="1"/>
</dbReference>
<comment type="caution">
    <text evidence="4">The sequence shown here is derived from an EMBL/GenBank/DDBJ whole genome shotgun (WGS) entry which is preliminary data.</text>
</comment>
<feature type="transmembrane region" description="Helical" evidence="1">
    <location>
        <begin position="152"/>
        <end position="175"/>
    </location>
</feature>
<dbReference type="Pfam" id="PF16448">
    <property type="entry name" value="LapD_MoxY_N"/>
    <property type="match status" value="1"/>
</dbReference>
<dbReference type="InterPro" id="IPR035919">
    <property type="entry name" value="EAL_sf"/>
</dbReference>
<dbReference type="Pfam" id="PF00563">
    <property type="entry name" value="EAL"/>
    <property type="match status" value="1"/>
</dbReference>
<gene>
    <name evidence="4" type="primary">gmr_128</name>
    <name evidence="4" type="ORF">GALL_255550</name>
</gene>
<dbReference type="InterPro" id="IPR000160">
    <property type="entry name" value="GGDEF_dom"/>
</dbReference>
<dbReference type="InterPro" id="IPR001633">
    <property type="entry name" value="EAL_dom"/>
</dbReference>
<dbReference type="AlphaFoldDB" id="A0A1J5RB00"/>
<keyword evidence="1" id="KW-0472">Membrane</keyword>
<proteinExistence type="predicted"/>
<dbReference type="InterPro" id="IPR050706">
    <property type="entry name" value="Cyclic-di-GMP_PDE-like"/>
</dbReference>
<dbReference type="InterPro" id="IPR042461">
    <property type="entry name" value="LapD_MoxY_peri_C"/>
</dbReference>
<dbReference type="CDD" id="cd01948">
    <property type="entry name" value="EAL"/>
    <property type="match status" value="1"/>
</dbReference>
<reference evidence="4" key="1">
    <citation type="submission" date="2016-10" db="EMBL/GenBank/DDBJ databases">
        <title>Sequence of Gallionella enrichment culture.</title>
        <authorList>
            <person name="Poehlein A."/>
            <person name="Muehling M."/>
            <person name="Daniel R."/>
        </authorList>
    </citation>
    <scope>NUCLEOTIDE SEQUENCE</scope>
</reference>
<dbReference type="Gene3D" id="3.20.20.450">
    <property type="entry name" value="EAL domain"/>
    <property type="match status" value="1"/>
</dbReference>
<feature type="domain" description="GGDEF" evidence="3">
    <location>
        <begin position="266"/>
        <end position="400"/>
    </location>
</feature>
<dbReference type="SUPFAM" id="SSF55073">
    <property type="entry name" value="Nucleotide cyclase"/>
    <property type="match status" value="1"/>
</dbReference>
<feature type="transmembrane region" description="Helical" evidence="1">
    <location>
        <begin position="7"/>
        <end position="27"/>
    </location>
</feature>
<evidence type="ECO:0000256" key="1">
    <source>
        <dbReference type="SAM" id="Phobius"/>
    </source>
</evidence>
<keyword evidence="1" id="KW-0812">Transmembrane</keyword>
<dbReference type="PROSITE" id="PS50883">
    <property type="entry name" value="EAL"/>
    <property type="match status" value="1"/>
</dbReference>
<sequence length="653" mass="72272">MTLLRQLIIVIITLFALLFAGSVVINVNNTRNYLNNQLRSISQDMATSLGLSLSPHIAKGEMTIVESMINAVSDSGYYREVILSDVNGKVLIKRTQPLTIEGVPQWFVRLIPLETPRGEASIMAGWVQAGHISISANPGYAYATLWGNSVDAFWWFLASSGFAFGLGVIALHYVLRPLRAVEAQAKAICDREYPVQGDIPWTLELRSVVGAMNRMTTKVKDMFEEQAAAMERLRASTYVDSLTGLANRQYFDMQLRQLTKARTSASTNALIFIELDGFKSFNERKGYQAGDALLKGCGALIGEVCKEVPNLDYFIARPSGANFAVVIVDTVEEDALALAEGLGQALIKLRQRGLTDSDRIGHVGVAIHRGQAAGELLSEADMALRAAQVKGPNAVHMSDRRTAGEYASYSASHWLEVLRSVLAERRVVLYRQPCLSCRDQTQVLQYETLMRIFGDGGKLIPANVVIPMAKHLHLTQEFDKHVVNEVLARLGRPEHADLVMAVNLFPMSIQDGGFVAWLAERLRQNAAVASRIAFEVMEHGATDNPDALRGWVERIAETGARTGLDQFGKGFKSFSYLSTLKIDYVKIDGSYTRGIHENKENQFFVDSLVKFAHGLDIQVIAESVETEAEWEMLRNLRVDGVKGYGVGKPEEWL</sequence>
<dbReference type="EMBL" id="MLJW01000230">
    <property type="protein sequence ID" value="OIQ92482.1"/>
    <property type="molecule type" value="Genomic_DNA"/>
</dbReference>
<protein>
    <submittedName>
        <fullName evidence="4">Cyclic di-GMP phosphodiesterase Gmr</fullName>
        <ecNumber evidence="4">3.1.4.52</ecNumber>
    </submittedName>
</protein>
<dbReference type="InterPro" id="IPR029787">
    <property type="entry name" value="Nucleotide_cyclase"/>
</dbReference>
<evidence type="ECO:0000259" key="2">
    <source>
        <dbReference type="PROSITE" id="PS50883"/>
    </source>
</evidence>
<keyword evidence="4" id="KW-0378">Hydrolase</keyword>
<dbReference type="Gene3D" id="3.30.70.270">
    <property type="match status" value="1"/>
</dbReference>
<dbReference type="SUPFAM" id="SSF141868">
    <property type="entry name" value="EAL domain-like"/>
    <property type="match status" value="1"/>
</dbReference>
<dbReference type="Gene3D" id="6.20.270.20">
    <property type="entry name" value="LapD/MoxY periplasmic domain"/>
    <property type="match status" value="1"/>
</dbReference>
<dbReference type="SMART" id="SM00267">
    <property type="entry name" value="GGDEF"/>
    <property type="match status" value="1"/>
</dbReference>